<dbReference type="PANTHER" id="PTHR43788">
    <property type="entry name" value="DNA2/NAM7 HELICASE FAMILY MEMBER"/>
    <property type="match status" value="1"/>
</dbReference>
<dbReference type="InterPro" id="IPR027417">
    <property type="entry name" value="P-loop_NTPase"/>
</dbReference>
<proteinExistence type="predicted"/>
<dbReference type="Gene3D" id="3.40.50.300">
    <property type="entry name" value="P-loop containing nucleotide triphosphate hydrolases"/>
    <property type="match status" value="2"/>
</dbReference>
<dbReference type="RefSeq" id="WP_225918392.1">
    <property type="nucleotide sequence ID" value="NZ_BOPO01000020.1"/>
</dbReference>
<dbReference type="EMBL" id="BOPO01000020">
    <property type="protein sequence ID" value="GIL26263.1"/>
    <property type="molecule type" value="Genomic_DNA"/>
</dbReference>
<keyword evidence="6" id="KW-1185">Reference proteome</keyword>
<evidence type="ECO:0000256" key="3">
    <source>
        <dbReference type="ARBA" id="ARBA00022806"/>
    </source>
</evidence>
<dbReference type="PANTHER" id="PTHR43788:SF16">
    <property type="entry name" value="HELICASE WITH ZINC FINGER 2"/>
    <property type="match status" value="1"/>
</dbReference>
<accession>A0A8J4A8P9</accession>
<dbReference type="Pfam" id="PF13604">
    <property type="entry name" value="AAA_30"/>
    <property type="match status" value="1"/>
</dbReference>
<evidence type="ECO:0000256" key="4">
    <source>
        <dbReference type="ARBA" id="ARBA00022840"/>
    </source>
</evidence>
<dbReference type="InterPro" id="IPR050534">
    <property type="entry name" value="Coronavir_polyprotein_1ab"/>
</dbReference>
<dbReference type="SUPFAM" id="SSF52540">
    <property type="entry name" value="P-loop containing nucleoside triphosphate hydrolases"/>
    <property type="match status" value="1"/>
</dbReference>
<organism evidence="5 6">
    <name type="scientific">Actinocatenispora comari</name>
    <dbReference type="NCBI Taxonomy" id="2807577"/>
    <lineage>
        <taxon>Bacteria</taxon>
        <taxon>Bacillati</taxon>
        <taxon>Actinomycetota</taxon>
        <taxon>Actinomycetes</taxon>
        <taxon>Micromonosporales</taxon>
        <taxon>Micromonosporaceae</taxon>
        <taxon>Actinocatenispora</taxon>
    </lineage>
</organism>
<protein>
    <submittedName>
        <fullName evidence="5">Helicase</fullName>
    </submittedName>
</protein>
<evidence type="ECO:0000256" key="1">
    <source>
        <dbReference type="ARBA" id="ARBA00022741"/>
    </source>
</evidence>
<dbReference type="GO" id="GO:0043139">
    <property type="term" value="F:5'-3' DNA helicase activity"/>
    <property type="evidence" value="ECO:0007669"/>
    <property type="project" value="TreeGrafter"/>
</dbReference>
<dbReference type="GO" id="GO:0016787">
    <property type="term" value="F:hydrolase activity"/>
    <property type="evidence" value="ECO:0007669"/>
    <property type="project" value="UniProtKB-KW"/>
</dbReference>
<name>A0A8J4A8P9_9ACTN</name>
<sequence length="444" mass="46194">MTGPSTASPAAAHAAAVERTWSHLTGGARTVVVDSPPGAGKSTLVRQLTARLVDTGVQVPVITQTNDQADDLAAAIAGAVAPARVGRVHAGGYTPPTADAGEAPVAYSTKVADLGGCAVLVATAAKWAFVDAADHHFELGIVDEAYQMSSAALVRVAELFDRLLLVGDPGQLSPFTIADEHVLRSYATWPLDTAAGTILRNHPDTPVVPLPVSWRLPPSAAALVSDSFYTRPFRAGTQPGQRSLRIAAPGTDAYGQVLSTAAATGWGLLELPEAYLPRTDPAAVAAIATLVTRLLGTDVSTVDESGAGVLTPAQLAVGVTHRDQRAFVTAALAEHGIAPGTVTVDTANRLQGRQYELVVAWHPLSGRRDASAFHLEAGRLCVLASRHRHACVVVSRAGVADQLAAYPADEPVWLGADPPQVDGWTANLTFQSHLDTVRVALPGR</sequence>
<keyword evidence="3 5" id="KW-0347">Helicase</keyword>
<evidence type="ECO:0000256" key="2">
    <source>
        <dbReference type="ARBA" id="ARBA00022801"/>
    </source>
</evidence>
<comment type="caution">
    <text evidence="5">The sequence shown here is derived from an EMBL/GenBank/DDBJ whole genome shotgun (WGS) entry which is preliminary data.</text>
</comment>
<dbReference type="GO" id="GO:0005524">
    <property type="term" value="F:ATP binding"/>
    <property type="evidence" value="ECO:0007669"/>
    <property type="project" value="UniProtKB-KW"/>
</dbReference>
<dbReference type="AlphaFoldDB" id="A0A8J4A8P9"/>
<gene>
    <name evidence="5" type="ORF">NUM_15170</name>
</gene>
<evidence type="ECO:0000313" key="5">
    <source>
        <dbReference type="EMBL" id="GIL26263.1"/>
    </source>
</evidence>
<evidence type="ECO:0000313" key="6">
    <source>
        <dbReference type="Proteomes" id="UP000614996"/>
    </source>
</evidence>
<keyword evidence="4" id="KW-0067">ATP-binding</keyword>
<dbReference type="Proteomes" id="UP000614996">
    <property type="component" value="Unassembled WGS sequence"/>
</dbReference>
<reference evidence="6" key="1">
    <citation type="journal article" date="2021" name="Int. J. Syst. Evol. Microbiol.">
        <title>Actinocatenispora comari sp. nov., an endophytic actinomycete isolated from aerial parts of Comarum salesowianum.</title>
        <authorList>
            <person name="Oyunbileg N."/>
            <person name="Iizaka Y."/>
            <person name="Hamada M."/>
            <person name="Davaapurev B.O."/>
            <person name="Fukumoto A."/>
            <person name="Tsetseg B."/>
            <person name="Kato F."/>
            <person name="Tamura T."/>
            <person name="Batkhuu J."/>
            <person name="Anzai Y."/>
        </authorList>
    </citation>
    <scope>NUCLEOTIDE SEQUENCE [LARGE SCALE GENOMIC DNA]</scope>
    <source>
        <strain evidence="6">NUM-2625</strain>
    </source>
</reference>
<keyword evidence="1" id="KW-0547">Nucleotide-binding</keyword>
<keyword evidence="2" id="KW-0378">Hydrolase</keyword>